<keyword evidence="1" id="KW-0472">Membrane</keyword>
<dbReference type="EMBL" id="NAJO01000092">
    <property type="protein sequence ID" value="OQN95508.1"/>
    <property type="molecule type" value="Genomic_DNA"/>
</dbReference>
<organism evidence="2 3">
    <name type="scientific">Cryoendolithus antarcticus</name>
    <dbReference type="NCBI Taxonomy" id="1507870"/>
    <lineage>
        <taxon>Eukaryota</taxon>
        <taxon>Fungi</taxon>
        <taxon>Dikarya</taxon>
        <taxon>Ascomycota</taxon>
        <taxon>Pezizomycotina</taxon>
        <taxon>Dothideomycetes</taxon>
        <taxon>Dothideomycetidae</taxon>
        <taxon>Cladosporiales</taxon>
        <taxon>Cladosporiaceae</taxon>
        <taxon>Cryoendolithus</taxon>
    </lineage>
</organism>
<gene>
    <name evidence="2" type="ORF">B0A48_18380</name>
</gene>
<feature type="transmembrane region" description="Helical" evidence="1">
    <location>
        <begin position="53"/>
        <end position="81"/>
    </location>
</feature>
<keyword evidence="1" id="KW-0812">Transmembrane</keyword>
<evidence type="ECO:0000313" key="2">
    <source>
        <dbReference type="EMBL" id="OQN95508.1"/>
    </source>
</evidence>
<dbReference type="Gene3D" id="6.10.110.10">
    <property type="match status" value="1"/>
</dbReference>
<reference evidence="3" key="1">
    <citation type="submission" date="2017-03" db="EMBL/GenBank/DDBJ databases">
        <title>Genomes of endolithic fungi from Antarctica.</title>
        <authorList>
            <person name="Coleine C."/>
            <person name="Masonjones S."/>
            <person name="Stajich J.E."/>
        </authorList>
    </citation>
    <scope>NUCLEOTIDE SEQUENCE [LARGE SCALE GENOMIC DNA]</scope>
    <source>
        <strain evidence="3">CCFEE 5527</strain>
    </source>
</reference>
<dbReference type="InterPro" id="IPR038213">
    <property type="entry name" value="IFI6/IFI27-like_sf"/>
</dbReference>
<proteinExistence type="predicted"/>
<dbReference type="InParanoid" id="A0A1V8S8F8"/>
<feature type="transmembrane region" description="Helical" evidence="1">
    <location>
        <begin position="120"/>
        <end position="139"/>
    </location>
</feature>
<evidence type="ECO:0000313" key="3">
    <source>
        <dbReference type="Proteomes" id="UP000192596"/>
    </source>
</evidence>
<protein>
    <submittedName>
        <fullName evidence="2">Uncharacterized protein</fullName>
    </submittedName>
</protein>
<keyword evidence="1" id="KW-1133">Transmembrane helix</keyword>
<keyword evidence="3" id="KW-1185">Reference proteome</keyword>
<name>A0A1V8S8F8_9PEZI</name>
<comment type="caution">
    <text evidence="2">The sequence shown here is derived from an EMBL/GenBank/DDBJ whole genome shotgun (WGS) entry which is preliminary data.</text>
</comment>
<sequence length="140" mass="14730">MPFTNLIVASANFTNATSFAAGLHSFAVERNVVFGCLSTHWASLTAWLTQPHVLLLITVWWITFTVVITLFLCLGFGPGGVIAGSLAAGFQAWMYGAFTPAGGIFATMTMLGMLGMLVPAAAAAGAVVASIVTWAVWFVR</sequence>
<evidence type="ECO:0000256" key="1">
    <source>
        <dbReference type="SAM" id="Phobius"/>
    </source>
</evidence>
<dbReference type="AlphaFoldDB" id="A0A1V8S8F8"/>
<feature type="transmembrane region" description="Helical" evidence="1">
    <location>
        <begin position="93"/>
        <end position="114"/>
    </location>
</feature>
<dbReference type="OrthoDB" id="440424at2759"/>
<dbReference type="Proteomes" id="UP000192596">
    <property type="component" value="Unassembled WGS sequence"/>
</dbReference>
<accession>A0A1V8S8F8</accession>